<dbReference type="KEGG" id="amaq:GO499_05480"/>
<dbReference type="Pfam" id="PF00903">
    <property type="entry name" value="Glyoxalase"/>
    <property type="match status" value="1"/>
</dbReference>
<dbReference type="AlphaFoldDB" id="A0A6P1T6J0"/>
<evidence type="ECO:0000259" key="1">
    <source>
        <dbReference type="PROSITE" id="PS51819"/>
    </source>
</evidence>
<dbReference type="Gene3D" id="3.30.720.110">
    <property type="match status" value="1"/>
</dbReference>
<accession>A0A6P1T6J0</accession>
<protein>
    <submittedName>
        <fullName evidence="2">VOC family protein</fullName>
    </submittedName>
</protein>
<dbReference type="CDD" id="cd07246">
    <property type="entry name" value="VOC_like"/>
    <property type="match status" value="1"/>
</dbReference>
<dbReference type="InterPro" id="IPR004360">
    <property type="entry name" value="Glyas_Fos-R_dOase_dom"/>
</dbReference>
<keyword evidence="3" id="KW-1185">Reference proteome</keyword>
<evidence type="ECO:0000313" key="2">
    <source>
        <dbReference type="EMBL" id="QHQ37300.1"/>
    </source>
</evidence>
<proteinExistence type="predicted"/>
<feature type="domain" description="VOC" evidence="1">
    <location>
        <begin position="4"/>
        <end position="129"/>
    </location>
</feature>
<dbReference type="Gene3D" id="3.30.720.120">
    <property type="match status" value="1"/>
</dbReference>
<dbReference type="InterPro" id="IPR037523">
    <property type="entry name" value="VOC_core"/>
</dbReference>
<dbReference type="Proteomes" id="UP000464495">
    <property type="component" value="Chromosome"/>
</dbReference>
<evidence type="ECO:0000313" key="3">
    <source>
        <dbReference type="Proteomes" id="UP000464495"/>
    </source>
</evidence>
<dbReference type="PANTHER" id="PTHR34109:SF1">
    <property type="entry name" value="VOC DOMAIN-CONTAINING PROTEIN"/>
    <property type="match status" value="1"/>
</dbReference>
<reference evidence="2 3" key="1">
    <citation type="submission" date="2019-12" db="EMBL/GenBank/DDBJ databases">
        <title>Complete genome sequence of Algicella marina strain 9Alg 56(T) isolated from the red alga Tichocarpus crinitus.</title>
        <authorList>
            <person name="Kim S.-G."/>
            <person name="Nedashkovskaya O.I."/>
        </authorList>
    </citation>
    <scope>NUCLEOTIDE SEQUENCE [LARGE SCALE GENOMIC DNA]</scope>
    <source>
        <strain evidence="2 3">9Alg 56</strain>
    </source>
</reference>
<dbReference type="InterPro" id="IPR029068">
    <property type="entry name" value="Glyas_Bleomycin-R_OHBP_Dase"/>
</dbReference>
<gene>
    <name evidence="2" type="ORF">GO499_05480</name>
</gene>
<organism evidence="2 3">
    <name type="scientific">Algicella marina</name>
    <dbReference type="NCBI Taxonomy" id="2683284"/>
    <lineage>
        <taxon>Bacteria</taxon>
        <taxon>Pseudomonadati</taxon>
        <taxon>Pseudomonadota</taxon>
        <taxon>Alphaproteobacteria</taxon>
        <taxon>Rhodobacterales</taxon>
        <taxon>Paracoccaceae</taxon>
        <taxon>Algicella</taxon>
    </lineage>
</organism>
<dbReference type="PROSITE" id="PS51819">
    <property type="entry name" value="VOC"/>
    <property type="match status" value="1"/>
</dbReference>
<name>A0A6P1T6J0_9RHOB</name>
<dbReference type="SUPFAM" id="SSF54593">
    <property type="entry name" value="Glyoxalase/Bleomycin resistance protein/Dihydroxybiphenyl dioxygenase"/>
    <property type="match status" value="1"/>
</dbReference>
<sequence>MAMGVHSVSPYLICKNAVAAIKFYSDAFGATEMMRLPAPDGRIMHACLKLNGASVMLSDEFPDHGVLSPATLGATPVLIHLIVDDADASMAQAENHGATIRLAAHDAFWGDRYGQLTDPFGHLWSISTPGNTKTPEEMQAALAEMSKGTV</sequence>
<dbReference type="PANTHER" id="PTHR34109">
    <property type="entry name" value="BNAUNNG04460D PROTEIN-RELATED"/>
    <property type="match status" value="1"/>
</dbReference>
<dbReference type="EMBL" id="CP046620">
    <property type="protein sequence ID" value="QHQ37300.1"/>
    <property type="molecule type" value="Genomic_DNA"/>
</dbReference>